<sequence length="78" mass="9374">MKLFLLHKKRHKGSKISFLTYFNCNFLHILLIRHRDDVPVGNSRRLTLEECLTFYPVTRRALDRAVEEIFNEPKPYIN</sequence>
<evidence type="ECO:0000313" key="1">
    <source>
        <dbReference type="EMBL" id="CAG9311836.1"/>
    </source>
</evidence>
<gene>
    <name evidence="1" type="ORF">BSTOLATCC_MIC5096</name>
</gene>
<reference evidence="1" key="1">
    <citation type="submission" date="2021-09" db="EMBL/GenBank/DDBJ databases">
        <authorList>
            <consortium name="AG Swart"/>
            <person name="Singh M."/>
            <person name="Singh A."/>
            <person name="Seah K."/>
            <person name="Emmerich C."/>
        </authorList>
    </citation>
    <scope>NUCLEOTIDE SEQUENCE</scope>
    <source>
        <strain evidence="1">ATCC30299</strain>
    </source>
</reference>
<comment type="caution">
    <text evidence="1">The sequence shown here is derived from an EMBL/GenBank/DDBJ whole genome shotgun (WGS) entry which is preliminary data.</text>
</comment>
<organism evidence="1 2">
    <name type="scientific">Blepharisma stoltei</name>
    <dbReference type="NCBI Taxonomy" id="1481888"/>
    <lineage>
        <taxon>Eukaryota</taxon>
        <taxon>Sar</taxon>
        <taxon>Alveolata</taxon>
        <taxon>Ciliophora</taxon>
        <taxon>Postciliodesmatophora</taxon>
        <taxon>Heterotrichea</taxon>
        <taxon>Heterotrichida</taxon>
        <taxon>Blepharismidae</taxon>
        <taxon>Blepharisma</taxon>
    </lineage>
</organism>
<keyword evidence="2" id="KW-1185">Reference proteome</keyword>
<dbReference type="Proteomes" id="UP001162131">
    <property type="component" value="Unassembled WGS sequence"/>
</dbReference>
<name>A0AAU9IBL8_9CILI</name>
<protein>
    <submittedName>
        <fullName evidence="1">Uncharacterized protein</fullName>
    </submittedName>
</protein>
<proteinExistence type="predicted"/>
<accession>A0AAU9IBL8</accession>
<dbReference type="AlphaFoldDB" id="A0AAU9IBL8"/>
<evidence type="ECO:0000313" key="2">
    <source>
        <dbReference type="Proteomes" id="UP001162131"/>
    </source>
</evidence>
<dbReference type="EMBL" id="CAJZBQ010000005">
    <property type="protein sequence ID" value="CAG9311836.1"/>
    <property type="molecule type" value="Genomic_DNA"/>
</dbReference>